<dbReference type="Gene3D" id="2.40.420.20">
    <property type="match status" value="1"/>
</dbReference>
<dbReference type="PANTHER" id="PTHR30469:SF36">
    <property type="entry name" value="BLL3903 PROTEIN"/>
    <property type="match status" value="1"/>
</dbReference>
<dbReference type="InterPro" id="IPR006143">
    <property type="entry name" value="RND_pump_MFP"/>
</dbReference>
<proteinExistence type="inferred from homology"/>
<comment type="similarity">
    <text evidence="1">Belongs to the membrane fusion protein (MFP) (TC 8.A.1) family.</text>
</comment>
<dbReference type="Pfam" id="PF25989">
    <property type="entry name" value="YknX_C"/>
    <property type="match status" value="1"/>
</dbReference>
<dbReference type="InterPro" id="IPR058637">
    <property type="entry name" value="YknX-like_C"/>
</dbReference>
<evidence type="ECO:0000256" key="2">
    <source>
        <dbReference type="SAM" id="Phobius"/>
    </source>
</evidence>
<sequence length="357" mass="38085">MKIRYIIYAVLALALAYFIYYRITANKAVSESGKGGGGRGGSGATMVVNGIVVEAAAFENELEVTGSIEANEAVNLQSEISGLVTSINFTEGSNVKKGTVLVRINDRDIQAQLQQVLTGQKLSQSNENRAKQLLAKGAISQEEYDTSLAELQSLNAQAQLVRAQLAKAIIRAPFDGKIGLRNISMGEYLTPNKIIASLSAVNPVKISFSVPEKYSGQIKVNSEVDFNTDGLNQTYKGKVYAIEPGINAQTRTLSIKALAQNPKNDLLPGSFAKIRLTLNTMDNALLIPNEAIIPVLKGKTVFISENGKAKQVPVESGTRTADRIVITSGLKAGDTVLTTGAMALKNDAAVKVTVVNN</sequence>
<dbReference type="NCBIfam" id="TIGR01730">
    <property type="entry name" value="RND_mfp"/>
    <property type="match status" value="1"/>
</dbReference>
<dbReference type="AlphaFoldDB" id="A0A916UCL0"/>
<dbReference type="Pfam" id="PF25954">
    <property type="entry name" value="Beta-barrel_RND_2"/>
    <property type="match status" value="1"/>
</dbReference>
<feature type="domain" description="YknX-like C-terminal permuted SH3-like" evidence="5">
    <location>
        <begin position="285"/>
        <end position="352"/>
    </location>
</feature>
<dbReference type="Gene3D" id="2.40.50.100">
    <property type="match status" value="1"/>
</dbReference>
<dbReference type="RefSeq" id="WP_188627025.1">
    <property type="nucleotide sequence ID" value="NZ_BMIL01000007.1"/>
</dbReference>
<keyword evidence="2" id="KW-0812">Transmembrane</keyword>
<dbReference type="Proteomes" id="UP000651668">
    <property type="component" value="Unassembled WGS sequence"/>
</dbReference>
<organism evidence="6 7">
    <name type="scientific">Pedobacter quisquiliarum</name>
    <dbReference type="NCBI Taxonomy" id="1834438"/>
    <lineage>
        <taxon>Bacteria</taxon>
        <taxon>Pseudomonadati</taxon>
        <taxon>Bacteroidota</taxon>
        <taxon>Sphingobacteriia</taxon>
        <taxon>Sphingobacteriales</taxon>
        <taxon>Sphingobacteriaceae</taxon>
        <taxon>Pedobacter</taxon>
    </lineage>
</organism>
<dbReference type="PANTHER" id="PTHR30469">
    <property type="entry name" value="MULTIDRUG RESISTANCE PROTEIN MDTA"/>
    <property type="match status" value="1"/>
</dbReference>
<dbReference type="EMBL" id="BMIL01000007">
    <property type="protein sequence ID" value="GGC68761.1"/>
    <property type="molecule type" value="Genomic_DNA"/>
</dbReference>
<dbReference type="Pfam" id="PF25917">
    <property type="entry name" value="BSH_RND"/>
    <property type="match status" value="1"/>
</dbReference>
<feature type="domain" description="Multidrug resistance protein MdtA-like barrel-sandwich hybrid" evidence="3">
    <location>
        <begin position="73"/>
        <end position="192"/>
    </location>
</feature>
<keyword evidence="7" id="KW-1185">Reference proteome</keyword>
<dbReference type="Gene3D" id="2.40.30.170">
    <property type="match status" value="1"/>
</dbReference>
<dbReference type="GO" id="GO:1990281">
    <property type="term" value="C:efflux pump complex"/>
    <property type="evidence" value="ECO:0007669"/>
    <property type="project" value="TreeGrafter"/>
</dbReference>
<gene>
    <name evidence="6" type="ORF">GCM10011387_22710</name>
</gene>
<accession>A0A916UCL0</accession>
<evidence type="ECO:0000259" key="3">
    <source>
        <dbReference type="Pfam" id="PF25917"/>
    </source>
</evidence>
<dbReference type="Gene3D" id="1.10.287.470">
    <property type="entry name" value="Helix hairpin bin"/>
    <property type="match status" value="1"/>
</dbReference>
<evidence type="ECO:0000256" key="1">
    <source>
        <dbReference type="ARBA" id="ARBA00009477"/>
    </source>
</evidence>
<protein>
    <submittedName>
        <fullName evidence="6">MexH family multidrug efflux RND transporter periplasmic adaptor subunit</fullName>
    </submittedName>
</protein>
<reference evidence="6" key="1">
    <citation type="journal article" date="2014" name="Int. J. Syst. Evol. Microbiol.">
        <title>Complete genome sequence of Corynebacterium casei LMG S-19264T (=DSM 44701T), isolated from a smear-ripened cheese.</title>
        <authorList>
            <consortium name="US DOE Joint Genome Institute (JGI-PGF)"/>
            <person name="Walter F."/>
            <person name="Albersmeier A."/>
            <person name="Kalinowski J."/>
            <person name="Ruckert C."/>
        </authorList>
    </citation>
    <scope>NUCLEOTIDE SEQUENCE</scope>
    <source>
        <strain evidence="6">CGMCC 1.15343</strain>
    </source>
</reference>
<dbReference type="InterPro" id="IPR058625">
    <property type="entry name" value="MdtA-like_BSH"/>
</dbReference>
<evidence type="ECO:0000313" key="6">
    <source>
        <dbReference type="EMBL" id="GGC68761.1"/>
    </source>
</evidence>
<evidence type="ECO:0000313" key="7">
    <source>
        <dbReference type="Proteomes" id="UP000651668"/>
    </source>
</evidence>
<dbReference type="GO" id="GO:0015562">
    <property type="term" value="F:efflux transmembrane transporter activity"/>
    <property type="evidence" value="ECO:0007669"/>
    <property type="project" value="TreeGrafter"/>
</dbReference>
<evidence type="ECO:0000259" key="5">
    <source>
        <dbReference type="Pfam" id="PF25989"/>
    </source>
</evidence>
<evidence type="ECO:0000259" key="4">
    <source>
        <dbReference type="Pfam" id="PF25954"/>
    </source>
</evidence>
<reference evidence="6" key="2">
    <citation type="submission" date="2020-09" db="EMBL/GenBank/DDBJ databases">
        <authorList>
            <person name="Sun Q."/>
            <person name="Zhou Y."/>
        </authorList>
    </citation>
    <scope>NUCLEOTIDE SEQUENCE</scope>
    <source>
        <strain evidence="6">CGMCC 1.15343</strain>
    </source>
</reference>
<keyword evidence="2" id="KW-1133">Transmembrane helix</keyword>
<dbReference type="InterPro" id="IPR058792">
    <property type="entry name" value="Beta-barrel_RND_2"/>
</dbReference>
<keyword evidence="2" id="KW-0472">Membrane</keyword>
<dbReference type="SUPFAM" id="SSF111369">
    <property type="entry name" value="HlyD-like secretion proteins"/>
    <property type="match status" value="1"/>
</dbReference>
<feature type="domain" description="CusB-like beta-barrel" evidence="4">
    <location>
        <begin position="206"/>
        <end position="277"/>
    </location>
</feature>
<feature type="transmembrane region" description="Helical" evidence="2">
    <location>
        <begin position="5"/>
        <end position="23"/>
    </location>
</feature>
<comment type="caution">
    <text evidence="6">The sequence shown here is derived from an EMBL/GenBank/DDBJ whole genome shotgun (WGS) entry which is preliminary data.</text>
</comment>
<name>A0A916UCL0_9SPHI</name>